<feature type="region of interest" description="Disordered" evidence="1">
    <location>
        <begin position="1"/>
        <end position="61"/>
    </location>
</feature>
<feature type="region of interest" description="Disordered" evidence="1">
    <location>
        <begin position="164"/>
        <end position="183"/>
    </location>
</feature>
<name>A0A7I8J5S0_SPIIN</name>
<gene>
    <name evidence="2" type="ORF">SI7747_09011132</name>
</gene>
<dbReference type="EMBL" id="CACRZD030000009">
    <property type="protein sequence ID" value="CAA6664743.1"/>
    <property type="molecule type" value="Genomic_DNA"/>
</dbReference>
<feature type="region of interest" description="Disordered" evidence="1">
    <location>
        <begin position="129"/>
        <end position="155"/>
    </location>
</feature>
<keyword evidence="3" id="KW-1185">Reference proteome</keyword>
<feature type="compositionally biased region" description="Basic and acidic residues" evidence="1">
    <location>
        <begin position="1"/>
        <end position="10"/>
    </location>
</feature>
<organism evidence="2">
    <name type="scientific">Spirodela intermedia</name>
    <name type="common">Intermediate duckweed</name>
    <dbReference type="NCBI Taxonomy" id="51605"/>
    <lineage>
        <taxon>Eukaryota</taxon>
        <taxon>Viridiplantae</taxon>
        <taxon>Streptophyta</taxon>
        <taxon>Embryophyta</taxon>
        <taxon>Tracheophyta</taxon>
        <taxon>Spermatophyta</taxon>
        <taxon>Magnoliopsida</taxon>
        <taxon>Liliopsida</taxon>
        <taxon>Araceae</taxon>
        <taxon>Lemnoideae</taxon>
        <taxon>Spirodela</taxon>
    </lineage>
</organism>
<proteinExistence type="predicted"/>
<sequence length="217" mass="22348">MEGRSADQARHAISSSRRPRVVLVFGKSQPKEPPPFSVASRAASPRVSGPPTTIASHPWPSTCHQAFTAGGAFRAPAAHPHRLLSPSAAQPLVAPLATSGWAGAVPSGRPAAARLTVSGTGVFLPPGNAVASGAGRPVESPPPKENGSVGDTVEKLPSCGREQSLQLNGSWNGGPGSGERAEGRNSRLLGLVRGHIRVHLLSVTQVRSGCKARRRGT</sequence>
<dbReference type="EMBL" id="LR743596">
    <property type="protein sequence ID" value="CAA2625363.1"/>
    <property type="molecule type" value="Genomic_DNA"/>
</dbReference>
<evidence type="ECO:0000256" key="1">
    <source>
        <dbReference type="SAM" id="MobiDB-lite"/>
    </source>
</evidence>
<feature type="compositionally biased region" description="Low complexity" evidence="1">
    <location>
        <begin position="37"/>
        <end position="51"/>
    </location>
</feature>
<protein>
    <submittedName>
        <fullName evidence="2">Uncharacterized protein</fullName>
    </submittedName>
</protein>
<dbReference type="Proteomes" id="UP001189122">
    <property type="component" value="Unassembled WGS sequence"/>
</dbReference>
<dbReference type="AlphaFoldDB" id="A0A7I8J5S0"/>
<reference evidence="2 3" key="1">
    <citation type="submission" date="2019-12" db="EMBL/GenBank/DDBJ databases">
        <authorList>
            <person name="Scholz U."/>
            <person name="Mascher M."/>
            <person name="Fiebig A."/>
        </authorList>
    </citation>
    <scope>NUCLEOTIDE SEQUENCE</scope>
</reference>
<accession>A0A7I8J5S0</accession>
<evidence type="ECO:0000313" key="3">
    <source>
        <dbReference type="Proteomes" id="UP001189122"/>
    </source>
</evidence>
<evidence type="ECO:0000313" key="2">
    <source>
        <dbReference type="EMBL" id="CAA2625363.1"/>
    </source>
</evidence>